<accession>A0A2T2PD25</accession>
<proteinExistence type="inferred from homology"/>
<feature type="repeat" description="WD" evidence="6">
    <location>
        <begin position="411"/>
        <end position="452"/>
    </location>
</feature>
<dbReference type="GO" id="GO:0051286">
    <property type="term" value="C:cell tip"/>
    <property type="evidence" value="ECO:0007669"/>
    <property type="project" value="TreeGrafter"/>
</dbReference>
<dbReference type="PROSITE" id="PS50294">
    <property type="entry name" value="WD_REPEATS_REGION"/>
    <property type="match status" value="1"/>
</dbReference>
<dbReference type="Pfam" id="PF00400">
    <property type="entry name" value="WD40"/>
    <property type="match status" value="2"/>
</dbReference>
<dbReference type="InterPro" id="IPR015943">
    <property type="entry name" value="WD40/YVTN_repeat-like_dom_sf"/>
</dbReference>
<dbReference type="SMART" id="SM00320">
    <property type="entry name" value="WD40"/>
    <property type="match status" value="5"/>
</dbReference>
<dbReference type="PANTHER" id="PTHR14107">
    <property type="entry name" value="WD REPEAT PROTEIN"/>
    <property type="match status" value="1"/>
</dbReference>
<feature type="region of interest" description="Disordered" evidence="7">
    <location>
        <begin position="109"/>
        <end position="184"/>
    </location>
</feature>
<reference evidence="8 9" key="1">
    <citation type="journal article" date="2018" name="Front. Microbiol.">
        <title>Genome-Wide Analysis of Corynespora cassiicola Leaf Fall Disease Putative Effectors.</title>
        <authorList>
            <person name="Lopez D."/>
            <person name="Ribeiro S."/>
            <person name="Label P."/>
            <person name="Fumanal B."/>
            <person name="Venisse J.S."/>
            <person name="Kohler A."/>
            <person name="de Oliveira R.R."/>
            <person name="Labutti K."/>
            <person name="Lipzen A."/>
            <person name="Lail K."/>
            <person name="Bauer D."/>
            <person name="Ohm R.A."/>
            <person name="Barry K.W."/>
            <person name="Spatafora J."/>
            <person name="Grigoriev I.V."/>
            <person name="Martin F.M."/>
            <person name="Pujade-Renaud V."/>
        </authorList>
    </citation>
    <scope>NUCLEOTIDE SEQUENCE [LARGE SCALE GENOMIC DNA]</scope>
    <source>
        <strain evidence="8 9">Philippines</strain>
    </source>
</reference>
<comment type="subunit">
    <text evidence="5">Interacts with creB.</text>
</comment>
<dbReference type="Gene3D" id="2.130.10.10">
    <property type="entry name" value="YVTN repeat-like/Quinoprotein amine dehydrogenase"/>
    <property type="match status" value="1"/>
</dbReference>
<evidence type="ECO:0000256" key="6">
    <source>
        <dbReference type="PROSITE-ProRule" id="PRU00221"/>
    </source>
</evidence>
<evidence type="ECO:0000256" key="4">
    <source>
        <dbReference type="ARBA" id="ARBA00038107"/>
    </source>
</evidence>
<evidence type="ECO:0000313" key="9">
    <source>
        <dbReference type="Proteomes" id="UP000240883"/>
    </source>
</evidence>
<gene>
    <name evidence="8" type="ORF">BS50DRAFT_567974</name>
</gene>
<dbReference type="OrthoDB" id="3367at2759"/>
<dbReference type="InterPro" id="IPR001680">
    <property type="entry name" value="WD40_rpt"/>
</dbReference>
<dbReference type="InterPro" id="IPR051362">
    <property type="entry name" value="WD_repeat_creC_regulators"/>
</dbReference>
<feature type="compositionally biased region" description="Pro residues" evidence="7">
    <location>
        <begin position="1"/>
        <end position="10"/>
    </location>
</feature>
<comment type="similarity">
    <text evidence="4">Belongs to the WD repeat creC family.</text>
</comment>
<dbReference type="Proteomes" id="UP000240883">
    <property type="component" value="Unassembled WGS sequence"/>
</dbReference>
<evidence type="ECO:0000256" key="7">
    <source>
        <dbReference type="SAM" id="MobiDB-lite"/>
    </source>
</evidence>
<feature type="region of interest" description="Disordered" evidence="7">
    <location>
        <begin position="594"/>
        <end position="616"/>
    </location>
</feature>
<dbReference type="AlphaFoldDB" id="A0A2T2PD25"/>
<comment type="function">
    <text evidence="3">Component of the regulatory network controlling carbon source utilization through ubiquitination and deubiquitination involving creA, creB, creC, creD and acrB. Required to prevent the proteolysis of the CreB deubiquitinating enzyme in the absence of carbon catabolite repression. CreB deubiquitinating enzyme stabilized in a complex with the CreC leads to the expression of genes such as those in the proline and quinate pathways.</text>
</comment>
<name>A0A2T2PD25_CORCC</name>
<protein>
    <submittedName>
        <fullName evidence="8">Catabolite repression protein creC</fullName>
    </submittedName>
</protein>
<feature type="region of interest" description="Disordered" evidence="7">
    <location>
        <begin position="518"/>
        <end position="544"/>
    </location>
</feature>
<dbReference type="GO" id="GO:0045013">
    <property type="term" value="P:carbon catabolite repression of transcription"/>
    <property type="evidence" value="ECO:0007669"/>
    <property type="project" value="TreeGrafter"/>
</dbReference>
<dbReference type="STRING" id="1448308.A0A2T2PD25"/>
<evidence type="ECO:0000256" key="1">
    <source>
        <dbReference type="ARBA" id="ARBA00022574"/>
    </source>
</evidence>
<dbReference type="PANTHER" id="PTHR14107:SF16">
    <property type="entry name" value="AT02583P"/>
    <property type="match status" value="1"/>
</dbReference>
<sequence length="616" mass="67850">MFVLPPPPRYPAGGYPGAPGAGPLIETNNTLTHPSGPEHQLVVGEGTYVLRDDLHLATPPPHPSEAPVHNPNPLATTISPPSAGTKLSLVALAPRQQSYSRLYRLDTTASTRSQLPQSIQESPHETNSQASDAGSHSANGVAPSSLENYHAPAFGEGNPSLALINGKDSKDPLKRRKPKSNIVKSNSSFVSRVIPHESLSKRLQEHSQNGLYAFANINRAMQWLDLTSPTKEEHLTKILFTKAHALCHDVNHVTKGPSHIDMVLGFSTGDIIWYEPMSQKYARINKNGAINGSAVSDIRWLPNSENLFLAAHMDGSLIVYDKEKEDALFIAEDAPAAELAPDEKEKKPTLAVRKSVNSKNQKTNPVSYWKVSNAKINAFAFSPDNRHIALVSEDGSFRVIDFLKEKLLHQYQSYYGGMICVCWSPDGRYVVTGGQDDLVSIWSLEESTLVARCQGHNSWVTAVQFDPWRCDERNYRIGSVGEDCRLLLWDFSVGMLHRPRAASVRQRSSVTSATLKMQRSRTDGSTTRFRSNSNLTTGSLLDNEDEEIVHPVEPRARTPMLPPVMAKKVDEHPLCWLGFEEDCIMTSCNNGHIRTWDRPKEGATGDNGAPSTTGSS</sequence>
<dbReference type="GO" id="GO:0005634">
    <property type="term" value="C:nucleus"/>
    <property type="evidence" value="ECO:0007669"/>
    <property type="project" value="TreeGrafter"/>
</dbReference>
<dbReference type="PROSITE" id="PS50082">
    <property type="entry name" value="WD_REPEATS_2"/>
    <property type="match status" value="1"/>
</dbReference>
<dbReference type="SUPFAM" id="SSF50978">
    <property type="entry name" value="WD40 repeat-like"/>
    <property type="match status" value="1"/>
</dbReference>
<feature type="region of interest" description="Disordered" evidence="7">
    <location>
        <begin position="54"/>
        <end position="81"/>
    </location>
</feature>
<evidence type="ECO:0000256" key="2">
    <source>
        <dbReference type="ARBA" id="ARBA00022737"/>
    </source>
</evidence>
<evidence type="ECO:0000256" key="5">
    <source>
        <dbReference type="ARBA" id="ARBA00038682"/>
    </source>
</evidence>
<evidence type="ECO:0000256" key="3">
    <source>
        <dbReference type="ARBA" id="ARBA00037241"/>
    </source>
</evidence>
<evidence type="ECO:0000313" key="8">
    <source>
        <dbReference type="EMBL" id="PSN75278.1"/>
    </source>
</evidence>
<dbReference type="GO" id="GO:0032153">
    <property type="term" value="C:cell division site"/>
    <property type="evidence" value="ECO:0007669"/>
    <property type="project" value="TreeGrafter"/>
</dbReference>
<dbReference type="EMBL" id="KZ678128">
    <property type="protein sequence ID" value="PSN75278.1"/>
    <property type="molecule type" value="Genomic_DNA"/>
</dbReference>
<feature type="region of interest" description="Disordered" evidence="7">
    <location>
        <begin position="1"/>
        <end position="23"/>
    </location>
</feature>
<dbReference type="InterPro" id="IPR036322">
    <property type="entry name" value="WD40_repeat_dom_sf"/>
</dbReference>
<feature type="compositionally biased region" description="Polar residues" evidence="7">
    <location>
        <begin position="518"/>
        <end position="540"/>
    </location>
</feature>
<keyword evidence="9" id="KW-1185">Reference proteome</keyword>
<feature type="compositionally biased region" description="Polar residues" evidence="7">
    <location>
        <begin position="109"/>
        <end position="138"/>
    </location>
</feature>
<feature type="compositionally biased region" description="Basic and acidic residues" evidence="7">
    <location>
        <begin position="594"/>
        <end position="603"/>
    </location>
</feature>
<keyword evidence="2" id="KW-0677">Repeat</keyword>
<organism evidence="8 9">
    <name type="scientific">Corynespora cassiicola Philippines</name>
    <dbReference type="NCBI Taxonomy" id="1448308"/>
    <lineage>
        <taxon>Eukaryota</taxon>
        <taxon>Fungi</taxon>
        <taxon>Dikarya</taxon>
        <taxon>Ascomycota</taxon>
        <taxon>Pezizomycotina</taxon>
        <taxon>Dothideomycetes</taxon>
        <taxon>Pleosporomycetidae</taxon>
        <taxon>Pleosporales</taxon>
        <taxon>Corynesporascaceae</taxon>
        <taxon>Corynespora</taxon>
    </lineage>
</organism>
<keyword evidence="1 6" id="KW-0853">WD repeat</keyword>